<keyword evidence="1" id="KW-0812">Transmembrane</keyword>
<keyword evidence="3" id="KW-1185">Reference proteome</keyword>
<evidence type="ECO:0000313" key="2">
    <source>
        <dbReference type="EMBL" id="PRY31996.1"/>
    </source>
</evidence>
<accession>A0A2T0SF02</accession>
<protein>
    <submittedName>
        <fullName evidence="2">Uncharacterized protein</fullName>
    </submittedName>
</protein>
<gene>
    <name evidence="2" type="ORF">CLV70_102207</name>
</gene>
<dbReference type="AlphaFoldDB" id="A0A2T0SF02"/>
<keyword evidence="1" id="KW-1133">Transmembrane helix</keyword>
<reference evidence="2 3" key="1">
    <citation type="submission" date="2018-03" db="EMBL/GenBank/DDBJ databases">
        <title>Genomic Encyclopedia of Archaeal and Bacterial Type Strains, Phase II (KMG-II): from individual species to whole genera.</title>
        <authorList>
            <person name="Goeker M."/>
        </authorList>
    </citation>
    <scope>NUCLEOTIDE SEQUENCE [LARGE SCALE GENOMIC DNA]</scope>
    <source>
        <strain evidence="2 3">DSM 45348</strain>
    </source>
</reference>
<keyword evidence="1" id="KW-0472">Membrane</keyword>
<organism evidence="2 3">
    <name type="scientific">Pseudosporangium ferrugineum</name>
    <dbReference type="NCBI Taxonomy" id="439699"/>
    <lineage>
        <taxon>Bacteria</taxon>
        <taxon>Bacillati</taxon>
        <taxon>Actinomycetota</taxon>
        <taxon>Actinomycetes</taxon>
        <taxon>Micromonosporales</taxon>
        <taxon>Micromonosporaceae</taxon>
        <taxon>Pseudosporangium</taxon>
    </lineage>
</organism>
<dbReference type="Proteomes" id="UP000239209">
    <property type="component" value="Unassembled WGS sequence"/>
</dbReference>
<dbReference type="EMBL" id="PVZG01000002">
    <property type="protein sequence ID" value="PRY31996.1"/>
    <property type="molecule type" value="Genomic_DNA"/>
</dbReference>
<evidence type="ECO:0000256" key="1">
    <source>
        <dbReference type="SAM" id="Phobius"/>
    </source>
</evidence>
<feature type="transmembrane region" description="Helical" evidence="1">
    <location>
        <begin position="13"/>
        <end position="36"/>
    </location>
</feature>
<evidence type="ECO:0000313" key="3">
    <source>
        <dbReference type="Proteomes" id="UP000239209"/>
    </source>
</evidence>
<proteinExistence type="predicted"/>
<sequence>MLPTAAPPAPAKVIAGAVALGTAGAALGAYLIALAVRSRRRLRRS</sequence>
<name>A0A2T0SF02_9ACTN</name>
<comment type="caution">
    <text evidence="2">The sequence shown here is derived from an EMBL/GenBank/DDBJ whole genome shotgun (WGS) entry which is preliminary data.</text>
</comment>